<protein>
    <submittedName>
        <fullName evidence="6">LysR family transcriptional regulator, glycine cleavage system transcriptional activator</fullName>
    </submittedName>
</protein>
<comment type="similarity">
    <text evidence="1">Belongs to the LysR transcriptional regulatory family.</text>
</comment>
<dbReference type="Pfam" id="PF03466">
    <property type="entry name" value="LysR_substrate"/>
    <property type="match status" value="1"/>
</dbReference>
<keyword evidence="2" id="KW-0805">Transcription regulation</keyword>
<evidence type="ECO:0000256" key="2">
    <source>
        <dbReference type="ARBA" id="ARBA00023015"/>
    </source>
</evidence>
<dbReference type="SUPFAM" id="SSF46785">
    <property type="entry name" value="Winged helix' DNA-binding domain"/>
    <property type="match status" value="1"/>
</dbReference>
<accession>A0A1M7SGS0</accession>
<dbReference type="GO" id="GO:0003700">
    <property type="term" value="F:DNA-binding transcription factor activity"/>
    <property type="evidence" value="ECO:0007669"/>
    <property type="project" value="InterPro"/>
</dbReference>
<evidence type="ECO:0000259" key="5">
    <source>
        <dbReference type="PROSITE" id="PS50931"/>
    </source>
</evidence>
<dbReference type="InterPro" id="IPR058163">
    <property type="entry name" value="LysR-type_TF_proteobact-type"/>
</dbReference>
<dbReference type="EMBL" id="FRDL01000002">
    <property type="protein sequence ID" value="SHN57678.1"/>
    <property type="molecule type" value="Genomic_DNA"/>
</dbReference>
<dbReference type="InterPro" id="IPR036390">
    <property type="entry name" value="WH_DNA-bd_sf"/>
</dbReference>
<dbReference type="GO" id="GO:0043565">
    <property type="term" value="F:sequence-specific DNA binding"/>
    <property type="evidence" value="ECO:0007669"/>
    <property type="project" value="TreeGrafter"/>
</dbReference>
<dbReference type="OrthoDB" id="5526340at2"/>
<dbReference type="SUPFAM" id="SSF53850">
    <property type="entry name" value="Periplasmic binding protein-like II"/>
    <property type="match status" value="1"/>
</dbReference>
<dbReference type="Gene3D" id="3.40.190.10">
    <property type="entry name" value="Periplasmic binding protein-like II"/>
    <property type="match status" value="2"/>
</dbReference>
<dbReference type="Proteomes" id="UP000184066">
    <property type="component" value="Unassembled WGS sequence"/>
</dbReference>
<dbReference type="FunFam" id="1.10.10.10:FF:000001">
    <property type="entry name" value="LysR family transcriptional regulator"/>
    <property type="match status" value="1"/>
</dbReference>
<gene>
    <name evidence="6" type="ORF">SAMN05216200_102390</name>
</gene>
<proteinExistence type="inferred from homology"/>
<keyword evidence="7" id="KW-1185">Reference proteome</keyword>
<name>A0A1M7SGS0_9RHOB</name>
<dbReference type="RefSeq" id="WP_072746443.1">
    <property type="nucleotide sequence ID" value="NZ_FOHL01000003.1"/>
</dbReference>
<evidence type="ECO:0000256" key="3">
    <source>
        <dbReference type="ARBA" id="ARBA00023125"/>
    </source>
</evidence>
<dbReference type="InterPro" id="IPR000847">
    <property type="entry name" value="LysR_HTH_N"/>
</dbReference>
<dbReference type="PROSITE" id="PS50931">
    <property type="entry name" value="HTH_LYSR"/>
    <property type="match status" value="1"/>
</dbReference>
<evidence type="ECO:0000256" key="4">
    <source>
        <dbReference type="ARBA" id="ARBA00023163"/>
    </source>
</evidence>
<keyword evidence="4" id="KW-0804">Transcription</keyword>
<dbReference type="STRING" id="1189325.SAMN04488119_103119"/>
<organism evidence="6 7">
    <name type="scientific">Oceanicella actignis</name>
    <dbReference type="NCBI Taxonomy" id="1189325"/>
    <lineage>
        <taxon>Bacteria</taxon>
        <taxon>Pseudomonadati</taxon>
        <taxon>Pseudomonadota</taxon>
        <taxon>Alphaproteobacteria</taxon>
        <taxon>Rhodobacterales</taxon>
        <taxon>Paracoccaceae</taxon>
        <taxon>Oceanicella</taxon>
    </lineage>
</organism>
<dbReference type="PRINTS" id="PR00039">
    <property type="entry name" value="HTHLYSR"/>
</dbReference>
<dbReference type="AlphaFoldDB" id="A0A1M7SGS0"/>
<dbReference type="GO" id="GO:0006351">
    <property type="term" value="P:DNA-templated transcription"/>
    <property type="evidence" value="ECO:0007669"/>
    <property type="project" value="TreeGrafter"/>
</dbReference>
<keyword evidence="3" id="KW-0238">DNA-binding</keyword>
<dbReference type="InterPro" id="IPR005119">
    <property type="entry name" value="LysR_subst-bd"/>
</dbReference>
<feature type="domain" description="HTH lysR-type" evidence="5">
    <location>
        <begin position="9"/>
        <end position="66"/>
    </location>
</feature>
<evidence type="ECO:0000313" key="6">
    <source>
        <dbReference type="EMBL" id="SHN57678.1"/>
    </source>
</evidence>
<dbReference type="Gene3D" id="1.10.10.10">
    <property type="entry name" value="Winged helix-like DNA-binding domain superfamily/Winged helix DNA-binding domain"/>
    <property type="match status" value="1"/>
</dbReference>
<evidence type="ECO:0000256" key="1">
    <source>
        <dbReference type="ARBA" id="ARBA00009437"/>
    </source>
</evidence>
<dbReference type="InterPro" id="IPR036388">
    <property type="entry name" value="WH-like_DNA-bd_sf"/>
</dbReference>
<dbReference type="PANTHER" id="PTHR30537:SF26">
    <property type="entry name" value="GLYCINE CLEAVAGE SYSTEM TRANSCRIPTIONAL ACTIVATOR"/>
    <property type="match status" value="1"/>
</dbReference>
<reference evidence="6 7" key="1">
    <citation type="submission" date="2016-12" db="EMBL/GenBank/DDBJ databases">
        <authorList>
            <person name="Song W.-J."/>
            <person name="Kurnit D.M."/>
        </authorList>
    </citation>
    <scope>NUCLEOTIDE SEQUENCE [LARGE SCALE GENOMIC DNA]</scope>
    <source>
        <strain evidence="6 7">CGMCC 1.10808</strain>
    </source>
</reference>
<sequence>MTWPRRFLPPIALLAAFEATARAGSVTGAAEELDLTQSAVSRQIRALEARLQVALFARRGRRLELTPAGARYLAEVRRALGIIGRASQDLVANPDGGVLNLAMLPTFGARWLAPRLPRFLQAHPGVTLNLATRLRPFDFAAEGHDAAIHFGPEERLARDWPGAEAAFLMHERVAPMCAPALAPRARSAEALARGAAPLLRIATRPRAWDDWLAAEGAPPPRPGGMTFDQFAALARAAMSGLGVALLPLFMTETERARGELVIPCGRPRKSAGAYWLVWPAGAAEAPPLSAFRDWLLTETARPAGGSG</sequence>
<dbReference type="PANTHER" id="PTHR30537">
    <property type="entry name" value="HTH-TYPE TRANSCRIPTIONAL REGULATOR"/>
    <property type="match status" value="1"/>
</dbReference>
<evidence type="ECO:0000313" key="7">
    <source>
        <dbReference type="Proteomes" id="UP000184066"/>
    </source>
</evidence>
<dbReference type="Pfam" id="PF00126">
    <property type="entry name" value="HTH_1"/>
    <property type="match status" value="1"/>
</dbReference>